<keyword evidence="3" id="KW-1185">Reference proteome</keyword>
<evidence type="ECO:0000256" key="1">
    <source>
        <dbReference type="SAM" id="SignalP"/>
    </source>
</evidence>
<evidence type="ECO:0000313" key="3">
    <source>
        <dbReference type="Proteomes" id="UP001629392"/>
    </source>
</evidence>
<proteinExistence type="predicted"/>
<keyword evidence="1" id="KW-0732">Signal</keyword>
<evidence type="ECO:0000313" key="2">
    <source>
        <dbReference type="EMBL" id="MFM0721799.1"/>
    </source>
</evidence>
<feature type="signal peptide" evidence="1">
    <location>
        <begin position="1"/>
        <end position="27"/>
    </location>
</feature>
<feature type="chain" id="PRO_5046010112" evidence="1">
    <location>
        <begin position="28"/>
        <end position="166"/>
    </location>
</feature>
<organism evidence="2 3">
    <name type="scientific">Paraburkholderia strydomiana</name>
    <dbReference type="NCBI Taxonomy" id="1245417"/>
    <lineage>
        <taxon>Bacteria</taxon>
        <taxon>Pseudomonadati</taxon>
        <taxon>Pseudomonadota</taxon>
        <taxon>Betaproteobacteria</taxon>
        <taxon>Burkholderiales</taxon>
        <taxon>Burkholderiaceae</taxon>
        <taxon>Paraburkholderia</taxon>
    </lineage>
</organism>
<protein>
    <submittedName>
        <fullName evidence="2">Uncharacterized protein</fullName>
    </submittedName>
</protein>
<dbReference type="RefSeq" id="WP_408150475.1">
    <property type="nucleotide sequence ID" value="NZ_JAQQCL010000056.1"/>
</dbReference>
<dbReference type="Proteomes" id="UP001629392">
    <property type="component" value="Unassembled WGS sequence"/>
</dbReference>
<comment type="caution">
    <text evidence="2">The sequence shown here is derived from an EMBL/GenBank/DDBJ whole genome shotgun (WGS) entry which is preliminary data.</text>
</comment>
<gene>
    <name evidence="2" type="ORF">PQQ73_36540</name>
</gene>
<name>A0ABW9ESE9_9BURK</name>
<accession>A0ABW9ESE9</accession>
<reference evidence="2 3" key="1">
    <citation type="journal article" date="2024" name="Chem. Sci.">
        <title>Discovery of megapolipeptins by genome mining of a Burkholderiales bacteria collection.</title>
        <authorList>
            <person name="Paulo B.S."/>
            <person name="Recchia M.J.J."/>
            <person name="Lee S."/>
            <person name="Fergusson C.H."/>
            <person name="Romanowski S.B."/>
            <person name="Hernandez A."/>
            <person name="Krull N."/>
            <person name="Liu D.Y."/>
            <person name="Cavanagh H."/>
            <person name="Bos A."/>
            <person name="Gray C.A."/>
            <person name="Murphy B.T."/>
            <person name="Linington R.G."/>
            <person name="Eustaquio A.S."/>
        </authorList>
    </citation>
    <scope>NUCLEOTIDE SEQUENCE [LARGE SCALE GENOMIC DNA]</scope>
    <source>
        <strain evidence="2 3">RL17-350-BIC-E</strain>
    </source>
</reference>
<dbReference type="EMBL" id="JAQQCL010000056">
    <property type="protein sequence ID" value="MFM0721799.1"/>
    <property type="molecule type" value="Genomic_DNA"/>
</dbReference>
<sequence>MTDQDRHLFHVLRVAALLLLAQLPCAAASYAGQPAWLDARVSQETTASTICHQGYLAQVMPSIDARIRLKDKLLEQQGIAPSLASHYALDFRMPVLLGGSPDARENLDVLPWEGDDGERRKRRFTVFLRRCVCADELPLKQAQLAISGNWSREYPNLWSLSCKDIR</sequence>